<dbReference type="OrthoDB" id="1683163at2"/>
<dbReference type="InterPro" id="IPR058548">
    <property type="entry name" value="MlaB-like_STAS"/>
</dbReference>
<dbReference type="EMBL" id="SLUI01000001">
    <property type="protein sequence ID" value="TCL40294.1"/>
    <property type="molecule type" value="Genomic_DNA"/>
</dbReference>
<dbReference type="SUPFAM" id="SSF52091">
    <property type="entry name" value="SpoIIaa-like"/>
    <property type="match status" value="1"/>
</dbReference>
<evidence type="ECO:0000259" key="1">
    <source>
        <dbReference type="PROSITE" id="PS50801"/>
    </source>
</evidence>
<sequence length="101" mass="10915">MLDTRIEGHRLIILIGLECLALNSNDLRESLFDALTTSNQEICLDFSQTRFIDAAGVGVIAAMVYEGRRKNKSISMTGASGSVLQMLRSTGIDRLLAASPA</sequence>
<dbReference type="Gene3D" id="3.30.750.24">
    <property type="entry name" value="STAS domain"/>
    <property type="match status" value="1"/>
</dbReference>
<reference evidence="2 3" key="1">
    <citation type="submission" date="2019-03" db="EMBL/GenBank/DDBJ databases">
        <title>Genomic Encyclopedia of Type Strains, Phase IV (KMG-IV): sequencing the most valuable type-strain genomes for metagenomic binning, comparative biology and taxonomic classification.</title>
        <authorList>
            <person name="Goeker M."/>
        </authorList>
    </citation>
    <scope>NUCLEOTIDE SEQUENCE [LARGE SCALE GENOMIC DNA]</scope>
    <source>
        <strain evidence="2 3">DSM 15969</strain>
    </source>
</reference>
<protein>
    <submittedName>
        <fullName evidence="2">Anti-anti-sigma factor</fullName>
    </submittedName>
</protein>
<feature type="domain" description="STAS" evidence="1">
    <location>
        <begin position="23"/>
        <end position="101"/>
    </location>
</feature>
<gene>
    <name evidence="2" type="ORF">EV210_101495</name>
</gene>
<dbReference type="AlphaFoldDB" id="A0A4R1Q5A2"/>
<dbReference type="RefSeq" id="WP_132075006.1">
    <property type="nucleotide sequence ID" value="NZ_SLUI01000001.1"/>
</dbReference>
<dbReference type="CDD" id="cd07043">
    <property type="entry name" value="STAS_anti-anti-sigma_factors"/>
    <property type="match status" value="1"/>
</dbReference>
<name>A0A4R1Q5A2_9FIRM</name>
<dbReference type="Pfam" id="PF13466">
    <property type="entry name" value="STAS_2"/>
    <property type="match status" value="1"/>
</dbReference>
<dbReference type="InterPro" id="IPR036513">
    <property type="entry name" value="STAS_dom_sf"/>
</dbReference>
<evidence type="ECO:0000313" key="3">
    <source>
        <dbReference type="Proteomes" id="UP000295063"/>
    </source>
</evidence>
<organism evidence="2 3">
    <name type="scientific">Anaerospora hongkongensis</name>
    <dbReference type="NCBI Taxonomy" id="244830"/>
    <lineage>
        <taxon>Bacteria</taxon>
        <taxon>Bacillati</taxon>
        <taxon>Bacillota</taxon>
        <taxon>Negativicutes</taxon>
        <taxon>Selenomonadales</taxon>
        <taxon>Sporomusaceae</taxon>
        <taxon>Anaerospora</taxon>
    </lineage>
</organism>
<keyword evidence="3" id="KW-1185">Reference proteome</keyword>
<comment type="caution">
    <text evidence="2">The sequence shown here is derived from an EMBL/GenBank/DDBJ whole genome shotgun (WGS) entry which is preliminary data.</text>
</comment>
<evidence type="ECO:0000313" key="2">
    <source>
        <dbReference type="EMBL" id="TCL40294.1"/>
    </source>
</evidence>
<accession>A0A4R1Q5A2</accession>
<dbReference type="Proteomes" id="UP000295063">
    <property type="component" value="Unassembled WGS sequence"/>
</dbReference>
<dbReference type="PROSITE" id="PS50801">
    <property type="entry name" value="STAS"/>
    <property type="match status" value="1"/>
</dbReference>
<dbReference type="InterPro" id="IPR002645">
    <property type="entry name" value="STAS_dom"/>
</dbReference>
<proteinExistence type="predicted"/>